<evidence type="ECO:0000256" key="3">
    <source>
        <dbReference type="ARBA" id="ARBA00005316"/>
    </source>
</evidence>
<gene>
    <name evidence="11" type="ORF">FA15DRAFT_667298</name>
</gene>
<evidence type="ECO:0000256" key="6">
    <source>
        <dbReference type="ARBA" id="ARBA00022824"/>
    </source>
</evidence>
<dbReference type="GO" id="GO:0042765">
    <property type="term" value="C:GPI-anchor transamidase complex"/>
    <property type="evidence" value="ECO:0007669"/>
    <property type="project" value="InterPro"/>
</dbReference>
<dbReference type="GO" id="GO:0006506">
    <property type="term" value="P:GPI anchor biosynthetic process"/>
    <property type="evidence" value="ECO:0007669"/>
    <property type="project" value="UniProtKB-UniPathway"/>
</dbReference>
<organism evidence="11 12">
    <name type="scientific">Coprinopsis marcescibilis</name>
    <name type="common">Agaric fungus</name>
    <name type="synonym">Psathyrella marcescibilis</name>
    <dbReference type="NCBI Taxonomy" id="230819"/>
    <lineage>
        <taxon>Eukaryota</taxon>
        <taxon>Fungi</taxon>
        <taxon>Dikarya</taxon>
        <taxon>Basidiomycota</taxon>
        <taxon>Agaricomycotina</taxon>
        <taxon>Agaricomycetes</taxon>
        <taxon>Agaricomycetidae</taxon>
        <taxon>Agaricales</taxon>
        <taxon>Agaricineae</taxon>
        <taxon>Psathyrellaceae</taxon>
        <taxon>Coprinopsis</taxon>
    </lineage>
</organism>
<dbReference type="GO" id="GO:0016255">
    <property type="term" value="P:attachment of GPI anchor to protein"/>
    <property type="evidence" value="ECO:0007669"/>
    <property type="project" value="InterPro"/>
</dbReference>
<evidence type="ECO:0000256" key="9">
    <source>
        <dbReference type="ARBA" id="ARBA00023180"/>
    </source>
</evidence>
<comment type="subcellular location">
    <subcellularLocation>
        <location evidence="1">Endoplasmic reticulum membrane</location>
        <topology evidence="1">Multi-pass membrane protein</topology>
    </subcellularLocation>
</comment>
<evidence type="ECO:0000256" key="7">
    <source>
        <dbReference type="ARBA" id="ARBA00022989"/>
    </source>
</evidence>
<sequence>MNPPAVPETGNLPASLRDPSTLFFQYDSVRRSIIAAYWVAILLATPLWWYTTSIERLPLPISQASQEISRPLQLPVNVCLQESKPIFAPLLQVSLDRFTSSRILEGVQIHITGSAKCETTSSGNSYIVKPGQTKLISGRALEFPMRDARSVEDLTSTLVNLIVPHLAHNDKSNRAVQFASRYRLAFSLLNEDASSGSGVMGWNVEHALTRYITPILDRVSHLHNFTIESQVQFHAPLAFDVQRLGNGEHSLSYEDLTVFVNSAEWTLSSSFSNEPVIHLVAFVPSSDHSPLRILEADGTISNSNAFILPQWGGIVLYNPSEGETSKQLSSRGFQDVFGSFANQLLSLLGVPNLPAEIQRDPRDRNTISDWQLDALLRRRTLEAVAGTKETLGSFIKLVDQIDNMPIGPSVRDDVQVALSSLNKVYDLASTSLFQTFTSSASAFDSSSRAFFNPGMLALLYFPAEHKYAVYTPLFATSMIPLAIAALREFKIWKQQRKQTNNG</sequence>
<protein>
    <recommendedName>
        <fullName evidence="13">GPI transamidase component PIG-S</fullName>
    </recommendedName>
</protein>
<evidence type="ECO:0008006" key="13">
    <source>
        <dbReference type="Google" id="ProtNLM"/>
    </source>
</evidence>
<dbReference type="PANTHER" id="PTHR21072">
    <property type="entry name" value="GPI TRANSAMIDASE COMPONENT PIG-S"/>
    <property type="match status" value="1"/>
</dbReference>
<proteinExistence type="inferred from homology"/>
<evidence type="ECO:0000256" key="8">
    <source>
        <dbReference type="ARBA" id="ARBA00023136"/>
    </source>
</evidence>
<dbReference type="STRING" id="230819.A0A5C3L1K0"/>
<keyword evidence="12" id="KW-1185">Reference proteome</keyword>
<accession>A0A5C3L1K0</accession>
<dbReference type="OrthoDB" id="28748at2759"/>
<reference evidence="11 12" key="1">
    <citation type="journal article" date="2019" name="Nat. Ecol. Evol.">
        <title>Megaphylogeny resolves global patterns of mushroom evolution.</title>
        <authorList>
            <person name="Varga T."/>
            <person name="Krizsan K."/>
            <person name="Foldi C."/>
            <person name="Dima B."/>
            <person name="Sanchez-Garcia M."/>
            <person name="Sanchez-Ramirez S."/>
            <person name="Szollosi G.J."/>
            <person name="Szarkandi J.G."/>
            <person name="Papp V."/>
            <person name="Albert L."/>
            <person name="Andreopoulos W."/>
            <person name="Angelini C."/>
            <person name="Antonin V."/>
            <person name="Barry K.W."/>
            <person name="Bougher N.L."/>
            <person name="Buchanan P."/>
            <person name="Buyck B."/>
            <person name="Bense V."/>
            <person name="Catcheside P."/>
            <person name="Chovatia M."/>
            <person name="Cooper J."/>
            <person name="Damon W."/>
            <person name="Desjardin D."/>
            <person name="Finy P."/>
            <person name="Geml J."/>
            <person name="Haridas S."/>
            <person name="Hughes K."/>
            <person name="Justo A."/>
            <person name="Karasinski D."/>
            <person name="Kautmanova I."/>
            <person name="Kiss B."/>
            <person name="Kocsube S."/>
            <person name="Kotiranta H."/>
            <person name="LaButti K.M."/>
            <person name="Lechner B.E."/>
            <person name="Liimatainen K."/>
            <person name="Lipzen A."/>
            <person name="Lukacs Z."/>
            <person name="Mihaltcheva S."/>
            <person name="Morgado L.N."/>
            <person name="Niskanen T."/>
            <person name="Noordeloos M.E."/>
            <person name="Ohm R.A."/>
            <person name="Ortiz-Santana B."/>
            <person name="Ovrebo C."/>
            <person name="Racz N."/>
            <person name="Riley R."/>
            <person name="Savchenko A."/>
            <person name="Shiryaev A."/>
            <person name="Soop K."/>
            <person name="Spirin V."/>
            <person name="Szebenyi C."/>
            <person name="Tomsovsky M."/>
            <person name="Tulloss R.E."/>
            <person name="Uehling J."/>
            <person name="Grigoriev I.V."/>
            <person name="Vagvolgyi C."/>
            <person name="Papp T."/>
            <person name="Martin F.M."/>
            <person name="Miettinen O."/>
            <person name="Hibbett D.S."/>
            <person name="Nagy L.G."/>
        </authorList>
    </citation>
    <scope>NUCLEOTIDE SEQUENCE [LARGE SCALE GENOMIC DNA]</scope>
    <source>
        <strain evidence="11 12">CBS 121175</strain>
    </source>
</reference>
<comment type="similarity">
    <text evidence="3">Belongs to the PIGS family.</text>
</comment>
<dbReference type="UniPathway" id="UPA00196"/>
<evidence type="ECO:0000256" key="1">
    <source>
        <dbReference type="ARBA" id="ARBA00004477"/>
    </source>
</evidence>
<dbReference type="AlphaFoldDB" id="A0A5C3L1K0"/>
<evidence type="ECO:0000256" key="10">
    <source>
        <dbReference type="SAM" id="Phobius"/>
    </source>
</evidence>
<evidence type="ECO:0000313" key="12">
    <source>
        <dbReference type="Proteomes" id="UP000307440"/>
    </source>
</evidence>
<dbReference type="InterPro" id="IPR019540">
    <property type="entry name" value="PtdIno-glycan_biosynth_class_S"/>
</dbReference>
<evidence type="ECO:0000313" key="11">
    <source>
        <dbReference type="EMBL" id="TFK26595.1"/>
    </source>
</evidence>
<keyword evidence="4" id="KW-0337">GPI-anchor biosynthesis</keyword>
<keyword evidence="7 10" id="KW-1133">Transmembrane helix</keyword>
<keyword evidence="5 10" id="KW-0812">Transmembrane</keyword>
<keyword evidence="9" id="KW-0325">Glycoprotein</keyword>
<dbReference type="Pfam" id="PF10510">
    <property type="entry name" value="PIG-S"/>
    <property type="match status" value="2"/>
</dbReference>
<evidence type="ECO:0000256" key="2">
    <source>
        <dbReference type="ARBA" id="ARBA00004687"/>
    </source>
</evidence>
<feature type="transmembrane region" description="Helical" evidence="10">
    <location>
        <begin position="33"/>
        <end position="51"/>
    </location>
</feature>
<dbReference type="PANTHER" id="PTHR21072:SF13">
    <property type="entry name" value="GPI TRANSAMIDASE COMPONENT PIG-S"/>
    <property type="match status" value="1"/>
</dbReference>
<comment type="pathway">
    <text evidence="2">Glycolipid biosynthesis; glycosylphosphatidylinositol-anchor biosynthesis.</text>
</comment>
<name>A0A5C3L1K0_COPMA</name>
<evidence type="ECO:0000256" key="5">
    <source>
        <dbReference type="ARBA" id="ARBA00022692"/>
    </source>
</evidence>
<feature type="transmembrane region" description="Helical" evidence="10">
    <location>
        <begin position="467"/>
        <end position="486"/>
    </location>
</feature>
<dbReference type="EMBL" id="ML210173">
    <property type="protein sequence ID" value="TFK26595.1"/>
    <property type="molecule type" value="Genomic_DNA"/>
</dbReference>
<keyword evidence="6" id="KW-0256">Endoplasmic reticulum</keyword>
<keyword evidence="8 10" id="KW-0472">Membrane</keyword>
<dbReference type="Proteomes" id="UP000307440">
    <property type="component" value="Unassembled WGS sequence"/>
</dbReference>
<evidence type="ECO:0000256" key="4">
    <source>
        <dbReference type="ARBA" id="ARBA00022502"/>
    </source>
</evidence>